<evidence type="ECO:0000259" key="4">
    <source>
        <dbReference type="Pfam" id="PF16122"/>
    </source>
</evidence>
<dbReference type="AlphaFoldDB" id="A0A2P2QP90"/>
<evidence type="ECO:0000256" key="1">
    <source>
        <dbReference type="ARBA" id="ARBA00022980"/>
    </source>
</evidence>
<dbReference type="PANTHER" id="PTHR11489">
    <property type="entry name" value="40S RIBOSOMAL PROTEIN SA"/>
    <property type="match status" value="1"/>
</dbReference>
<feature type="region of interest" description="Disordered" evidence="3">
    <location>
        <begin position="33"/>
        <end position="52"/>
    </location>
</feature>
<dbReference type="GO" id="GO:0006412">
    <property type="term" value="P:translation"/>
    <property type="evidence" value="ECO:0007669"/>
    <property type="project" value="InterPro"/>
</dbReference>
<evidence type="ECO:0000256" key="2">
    <source>
        <dbReference type="ARBA" id="ARBA00023274"/>
    </source>
</evidence>
<reference evidence="5" key="1">
    <citation type="submission" date="2018-02" db="EMBL/GenBank/DDBJ databases">
        <title>Rhizophora mucronata_Transcriptome.</title>
        <authorList>
            <person name="Meera S.P."/>
            <person name="Sreeshan A."/>
            <person name="Augustine A."/>
        </authorList>
    </citation>
    <scope>NUCLEOTIDE SEQUENCE</scope>
    <source>
        <tissue evidence="5">Leaf</tissue>
    </source>
</reference>
<dbReference type="InterPro" id="IPR032281">
    <property type="entry name" value="Ribosomal_uS2_C"/>
</dbReference>
<keyword evidence="1 5" id="KW-0689">Ribosomal protein</keyword>
<keyword evidence="2" id="KW-0687">Ribonucleoprotein</keyword>
<name>A0A2P2QP90_RHIMU</name>
<feature type="domain" description="Small ribosomal subunit protein uS2 C-terminal" evidence="4">
    <location>
        <begin position="5"/>
        <end position="81"/>
    </location>
</feature>
<dbReference type="GO" id="GO:0003735">
    <property type="term" value="F:structural constituent of ribosome"/>
    <property type="evidence" value="ECO:0007669"/>
    <property type="project" value="InterPro"/>
</dbReference>
<organism evidence="5">
    <name type="scientific">Rhizophora mucronata</name>
    <name type="common">Asiatic mangrove</name>
    <dbReference type="NCBI Taxonomy" id="61149"/>
    <lineage>
        <taxon>Eukaryota</taxon>
        <taxon>Viridiplantae</taxon>
        <taxon>Streptophyta</taxon>
        <taxon>Embryophyta</taxon>
        <taxon>Tracheophyta</taxon>
        <taxon>Spermatophyta</taxon>
        <taxon>Magnoliopsida</taxon>
        <taxon>eudicotyledons</taxon>
        <taxon>Gunneridae</taxon>
        <taxon>Pentapetalae</taxon>
        <taxon>rosids</taxon>
        <taxon>fabids</taxon>
        <taxon>Malpighiales</taxon>
        <taxon>Rhizophoraceae</taxon>
        <taxon>Rhizophora</taxon>
    </lineage>
</organism>
<evidence type="ECO:0000256" key="3">
    <source>
        <dbReference type="SAM" id="MobiDB-lite"/>
    </source>
</evidence>
<sequence>MVDLFIYREPEESRKPEEEDRVVASDFALTAPEYGLGPNDWSSTIPDGQWTADVPQQPIAATPAANYPEQDGFSGGWDTAAPPAAVAPAIGWE</sequence>
<dbReference type="GO" id="GO:0015935">
    <property type="term" value="C:small ribosomal subunit"/>
    <property type="evidence" value="ECO:0007669"/>
    <property type="project" value="InterPro"/>
</dbReference>
<protein>
    <submittedName>
        <fullName evidence="5">40S ribosomal protein SA</fullName>
    </submittedName>
</protein>
<evidence type="ECO:0000313" key="5">
    <source>
        <dbReference type="EMBL" id="MBX68767.1"/>
    </source>
</evidence>
<feature type="region of interest" description="Disordered" evidence="3">
    <location>
        <begin position="1"/>
        <end position="22"/>
    </location>
</feature>
<dbReference type="Pfam" id="PF16122">
    <property type="entry name" value="40S_SA_C"/>
    <property type="match status" value="1"/>
</dbReference>
<dbReference type="InterPro" id="IPR005707">
    <property type="entry name" value="Ribosomal_uS2_euk/arc"/>
</dbReference>
<proteinExistence type="predicted"/>
<dbReference type="EMBL" id="GGEC01088283">
    <property type="protein sequence ID" value="MBX68767.1"/>
    <property type="molecule type" value="Transcribed_RNA"/>
</dbReference>
<accession>A0A2P2QP90</accession>